<keyword evidence="5" id="KW-0449">Lipoprotein</keyword>
<dbReference type="RefSeq" id="WP_092638635.1">
    <property type="nucleotide sequence ID" value="NZ_FNID01000007.1"/>
</dbReference>
<evidence type="ECO:0000259" key="4">
    <source>
        <dbReference type="Pfam" id="PF02638"/>
    </source>
</evidence>
<sequence>MKRLGAIGILLSFVLLFNSCGSAQQAGVSSSQAAASVAQESSIAYPPEQPAYDSEVSLDISIGGSTVQDVFNKLDETSSLSESSQQGSEASSSKAASSKAASSKAASSKTASLSASSKSTSSKSADTQTKAPSGELRAVWLSYLDLETMLKGKSETDAKAGIDKAFDKIKALSMNAVIVQVRPFADALYDSQYFPWSKILSGTQGNNPGYDPLGYMVSAAHTRGLQIHAWVNPYRVLTTTDISKLSDDNIAKKWYNEKEDYTIIIESKGIFFNPARPEVRKLIINGIKELVSGYDIDGVHFDDYFYPTTAASFDKTAYSEYTANGGTLSLANWRMDNVNTLIKDTYAAVKAIKSSVQFGVSPQANVDIDYSAQYADVKTWCKTAGYIDYIMPQVYYGFENNTCPYEDTVKLWNSMIKASGVKLYVGLAVYKIGIKDQWAGSGAAEWQNSSDIIQRQVSAAREQSKFAGFALYRYDSVFNPASGVKTQVSEEMKNLQSIL</sequence>
<name>A0A1G9X3D1_9FIRM</name>
<dbReference type="Proteomes" id="UP000199182">
    <property type="component" value="Unassembled WGS sequence"/>
</dbReference>
<feature type="domain" description="Glycosyl hydrolase-like 10" evidence="4">
    <location>
        <begin position="135"/>
        <end position="434"/>
    </location>
</feature>
<evidence type="ECO:0000256" key="1">
    <source>
        <dbReference type="ARBA" id="ARBA00022729"/>
    </source>
</evidence>
<dbReference type="AlphaFoldDB" id="A0A1G9X3D1"/>
<keyword evidence="6" id="KW-1185">Reference proteome</keyword>
<dbReference type="SUPFAM" id="SSF51445">
    <property type="entry name" value="(Trans)glycosidases"/>
    <property type="match status" value="1"/>
</dbReference>
<dbReference type="OrthoDB" id="43070at2"/>
<dbReference type="EMBL" id="FNID01000007">
    <property type="protein sequence ID" value="SDM91259.1"/>
    <property type="molecule type" value="Genomic_DNA"/>
</dbReference>
<dbReference type="InterPro" id="IPR052177">
    <property type="entry name" value="Divisome_Glycosyl_Hydrolase"/>
</dbReference>
<feature type="chain" id="PRO_5011730395" evidence="3">
    <location>
        <begin position="24"/>
        <end position="499"/>
    </location>
</feature>
<dbReference type="InterPro" id="IPR003790">
    <property type="entry name" value="GHL10"/>
</dbReference>
<dbReference type="PANTHER" id="PTHR43405:SF1">
    <property type="entry name" value="GLYCOSYL HYDROLASE DIGH"/>
    <property type="match status" value="1"/>
</dbReference>
<dbReference type="PANTHER" id="PTHR43405">
    <property type="entry name" value="GLYCOSYL HYDROLASE DIGH"/>
    <property type="match status" value="1"/>
</dbReference>
<feature type="signal peptide" evidence="3">
    <location>
        <begin position="1"/>
        <end position="23"/>
    </location>
</feature>
<keyword evidence="1 3" id="KW-0732">Signal</keyword>
<dbReference type="Gene3D" id="3.20.20.80">
    <property type="entry name" value="Glycosidases"/>
    <property type="match status" value="1"/>
</dbReference>
<feature type="compositionally biased region" description="Low complexity" evidence="2">
    <location>
        <begin position="78"/>
        <end position="99"/>
    </location>
</feature>
<proteinExistence type="predicted"/>
<reference evidence="5 6" key="1">
    <citation type="submission" date="2016-10" db="EMBL/GenBank/DDBJ databases">
        <authorList>
            <person name="de Groot N.N."/>
        </authorList>
    </citation>
    <scope>NUCLEOTIDE SEQUENCE [LARGE SCALE GENOMIC DNA]</scope>
    <source>
        <strain evidence="5 6">CGMCC 1.5012</strain>
    </source>
</reference>
<accession>A0A1G9X3D1</accession>
<evidence type="ECO:0000313" key="5">
    <source>
        <dbReference type="EMBL" id="SDM91259.1"/>
    </source>
</evidence>
<evidence type="ECO:0000256" key="2">
    <source>
        <dbReference type="SAM" id="MobiDB-lite"/>
    </source>
</evidence>
<dbReference type="STRING" id="258515.SAMN05192585_10778"/>
<protein>
    <submittedName>
        <fullName evidence="5">Uncharacterized lipoprotein YddW, UPF0748 family</fullName>
    </submittedName>
</protein>
<dbReference type="InterPro" id="IPR017853">
    <property type="entry name" value="GH"/>
</dbReference>
<gene>
    <name evidence="5" type="ORF">SAMN05192585_10778</name>
</gene>
<feature type="region of interest" description="Disordered" evidence="2">
    <location>
        <begin position="77"/>
        <end position="99"/>
    </location>
</feature>
<evidence type="ECO:0000313" key="6">
    <source>
        <dbReference type="Proteomes" id="UP000199182"/>
    </source>
</evidence>
<dbReference type="Pfam" id="PF02638">
    <property type="entry name" value="GHL10"/>
    <property type="match status" value="1"/>
</dbReference>
<organism evidence="5 6">
    <name type="scientific">Acetanaerobacterium elongatum</name>
    <dbReference type="NCBI Taxonomy" id="258515"/>
    <lineage>
        <taxon>Bacteria</taxon>
        <taxon>Bacillati</taxon>
        <taxon>Bacillota</taxon>
        <taxon>Clostridia</taxon>
        <taxon>Eubacteriales</taxon>
        <taxon>Oscillospiraceae</taxon>
        <taxon>Acetanaerobacterium</taxon>
    </lineage>
</organism>
<evidence type="ECO:0000256" key="3">
    <source>
        <dbReference type="SAM" id="SignalP"/>
    </source>
</evidence>